<reference evidence="2" key="1">
    <citation type="journal article" date="2019" name="Int. J. Syst. Evol. Microbiol.">
        <title>The Global Catalogue of Microorganisms (GCM) 10K type strain sequencing project: providing services to taxonomists for standard genome sequencing and annotation.</title>
        <authorList>
            <consortium name="The Broad Institute Genomics Platform"/>
            <consortium name="The Broad Institute Genome Sequencing Center for Infectious Disease"/>
            <person name="Wu L."/>
            <person name="Ma J."/>
        </authorList>
    </citation>
    <scope>NUCLEOTIDE SEQUENCE [LARGE SCALE GENOMIC DNA]</scope>
    <source>
        <strain evidence="2">JCM 9918</strain>
    </source>
</reference>
<sequence length="51" mass="5340">MDSYEQPFATSVVRDLHDTSLAEVPESAQDSALARMLGGGGEPVAAFQSSL</sequence>
<dbReference type="NCBIfam" id="TIGR04268">
    <property type="entry name" value="FxSxx-COOH"/>
    <property type="match status" value="1"/>
</dbReference>
<organism evidence="1 2">
    <name type="scientific">Streptomyces heilongjiangensis</name>
    <dbReference type="NCBI Taxonomy" id="945052"/>
    <lineage>
        <taxon>Bacteria</taxon>
        <taxon>Bacillati</taxon>
        <taxon>Actinomycetota</taxon>
        <taxon>Actinomycetes</taxon>
        <taxon>Kitasatosporales</taxon>
        <taxon>Streptomycetaceae</taxon>
        <taxon>Streptomyces</taxon>
    </lineage>
</organism>
<evidence type="ECO:0000313" key="1">
    <source>
        <dbReference type="EMBL" id="MFC5811640.1"/>
    </source>
</evidence>
<dbReference type="Proteomes" id="UP001596112">
    <property type="component" value="Unassembled WGS sequence"/>
</dbReference>
<keyword evidence="2" id="KW-1185">Reference proteome</keyword>
<evidence type="ECO:0000313" key="2">
    <source>
        <dbReference type="Proteomes" id="UP001596112"/>
    </source>
</evidence>
<protein>
    <submittedName>
        <fullName evidence="1">FxSxx-COOH cyclophane-containing RiPP peptide</fullName>
    </submittedName>
</protein>
<dbReference type="RefSeq" id="WP_159774429.1">
    <property type="nucleotide sequence ID" value="NZ_JAQOSL010000031.1"/>
</dbReference>
<dbReference type="InterPro" id="IPR026334">
    <property type="entry name" value="FxSxx-COOH"/>
</dbReference>
<gene>
    <name evidence="1" type="primary">fxsA</name>
    <name evidence="1" type="ORF">ACFQGO_29750</name>
</gene>
<comment type="caution">
    <text evidence="1">The sequence shown here is derived from an EMBL/GenBank/DDBJ whole genome shotgun (WGS) entry which is preliminary data.</text>
</comment>
<accession>A0ABW1BEP6</accession>
<name>A0ABW1BEP6_9ACTN</name>
<proteinExistence type="predicted"/>
<dbReference type="EMBL" id="JBHSNZ010000026">
    <property type="protein sequence ID" value="MFC5811640.1"/>
    <property type="molecule type" value="Genomic_DNA"/>
</dbReference>